<feature type="non-terminal residue" evidence="1">
    <location>
        <position position="79"/>
    </location>
</feature>
<organism evidence="1">
    <name type="scientific">Tetraselmis sp. GSL018</name>
    <dbReference type="NCBI Taxonomy" id="582737"/>
    <lineage>
        <taxon>Eukaryota</taxon>
        <taxon>Viridiplantae</taxon>
        <taxon>Chlorophyta</taxon>
        <taxon>core chlorophytes</taxon>
        <taxon>Chlorodendrophyceae</taxon>
        <taxon>Chlorodendrales</taxon>
        <taxon>Chlorodendraceae</taxon>
        <taxon>Tetraselmis</taxon>
    </lineage>
</organism>
<protein>
    <submittedName>
        <fullName evidence="1">Uncharacterized protein</fullName>
    </submittedName>
</protein>
<dbReference type="EMBL" id="GBEZ01017723">
    <property type="protein sequence ID" value="JAC68640.1"/>
    <property type="molecule type" value="Transcribed_RNA"/>
</dbReference>
<sequence>TLQTQPECRRGEASHICFLVVDTPRDSMPCISVGIIHWASSLEAREGAGSSRSHSSNGCIACQRAPAGALMRCRTSATT</sequence>
<reference evidence="1" key="1">
    <citation type="submission" date="2014-05" db="EMBL/GenBank/DDBJ databases">
        <title>The transcriptome of the halophilic microalga Tetraselmis sp. GSL018 isolated from the Great Salt Lake, Utah.</title>
        <authorList>
            <person name="Jinkerson R.E."/>
            <person name="D'Adamo S."/>
            <person name="Posewitz M.C."/>
        </authorList>
    </citation>
    <scope>NUCLEOTIDE SEQUENCE</scope>
    <source>
        <strain evidence="1">GSL018</strain>
    </source>
</reference>
<proteinExistence type="predicted"/>
<dbReference type="AlphaFoldDB" id="A0A061RDE7"/>
<accession>A0A061RDE7</accession>
<gene>
    <name evidence="1" type="ORF">TSPGSL018_8253</name>
</gene>
<evidence type="ECO:0000313" key="1">
    <source>
        <dbReference type="EMBL" id="JAC68640.1"/>
    </source>
</evidence>
<feature type="non-terminal residue" evidence="1">
    <location>
        <position position="1"/>
    </location>
</feature>
<name>A0A061RDE7_9CHLO</name>